<comment type="caution">
    <text evidence="3">The sequence shown here is derived from an EMBL/GenBank/DDBJ whole genome shotgun (WGS) entry which is preliminary data.</text>
</comment>
<dbReference type="PANTHER" id="PTHR36153">
    <property type="entry name" value="INNER MEMBRANE PROTEIN-RELATED"/>
    <property type="match status" value="1"/>
</dbReference>
<proteinExistence type="predicted"/>
<dbReference type="InterPro" id="IPR053156">
    <property type="entry name" value="T6SS_TssM-like"/>
</dbReference>
<organism evidence="3 4">
    <name type="scientific">Variovorax guangxiensis</name>
    <dbReference type="NCBI Taxonomy" id="1775474"/>
    <lineage>
        <taxon>Bacteria</taxon>
        <taxon>Pseudomonadati</taxon>
        <taxon>Pseudomonadota</taxon>
        <taxon>Betaproteobacteria</taxon>
        <taxon>Burkholderiales</taxon>
        <taxon>Comamonadaceae</taxon>
        <taxon>Variovorax</taxon>
    </lineage>
</organism>
<dbReference type="OrthoDB" id="9758229at2"/>
<reference evidence="3 4" key="1">
    <citation type="submission" date="2018-12" db="EMBL/GenBank/DDBJ databases">
        <title>The genome sequences of Variovorax guangxiensis DSM 27352.</title>
        <authorList>
            <person name="Gao J."/>
            <person name="Sun J."/>
        </authorList>
    </citation>
    <scope>NUCLEOTIDE SEQUENCE [LARGE SCALE GENOMIC DNA]</scope>
    <source>
        <strain evidence="3 4">DSM 27352</strain>
    </source>
</reference>
<dbReference type="PANTHER" id="PTHR36153:SF1">
    <property type="entry name" value="TYPE VI SECRETION SYSTEM COMPONENT TSSM1"/>
    <property type="match status" value="1"/>
</dbReference>
<feature type="transmembrane region" description="Helical" evidence="1">
    <location>
        <begin position="12"/>
        <end position="30"/>
    </location>
</feature>
<dbReference type="EMBL" id="RXFT01000023">
    <property type="protein sequence ID" value="RUR71686.1"/>
    <property type="molecule type" value="Genomic_DNA"/>
</dbReference>
<evidence type="ECO:0000313" key="4">
    <source>
        <dbReference type="Proteomes" id="UP000281118"/>
    </source>
</evidence>
<evidence type="ECO:0000259" key="2">
    <source>
        <dbReference type="Pfam" id="PF14331"/>
    </source>
</evidence>
<evidence type="ECO:0000313" key="3">
    <source>
        <dbReference type="EMBL" id="RUR71686.1"/>
    </source>
</evidence>
<evidence type="ECO:0000256" key="1">
    <source>
        <dbReference type="SAM" id="Phobius"/>
    </source>
</evidence>
<keyword evidence="1" id="KW-1133">Transmembrane helix</keyword>
<accession>A0A3S0XKU9</accession>
<sequence>MTGLLLSPAHRFWLLLALCLLGFGLLYAVVRDAGRGARRRGLRKRLAALAEPAADAGGTALAVDTLKESMTRAQQAMRRAPWARPSAPVPWFLFFGDASANLAGLLATAHAERTDAASGAAWWHWWLTHRLVAIELDAGAVGDKAGTPQSRSLWLHSLLALAERRDRLPLNGLVVAVAAGDLLDADATELKSLAARTRRLLGEASDGLRLQMPTYLVVTGLERLPGYATLRGALPPEVLAQALGHRLTDPSAFIETPAGERLDTVFEPIAQQLHALRMSLLREQPGPTGRLAIHEFVEAVRALQPGLRQFAQVLFENHGRGPRAPRWRGFYLTASASDAASGAFVHDLFEHFLPVDQPLVRPGRPS</sequence>
<dbReference type="RefSeq" id="WP_126025745.1">
    <property type="nucleotide sequence ID" value="NZ_RXFT01000023.1"/>
</dbReference>
<protein>
    <recommendedName>
        <fullName evidence="2">Type VI secretion system component TssM1 N-terminal domain-containing protein</fullName>
    </recommendedName>
</protein>
<gene>
    <name evidence="3" type="ORF">EJP67_32035</name>
</gene>
<keyword evidence="1" id="KW-0472">Membrane</keyword>
<dbReference type="AlphaFoldDB" id="A0A3S0XKU9"/>
<dbReference type="Proteomes" id="UP000281118">
    <property type="component" value="Unassembled WGS sequence"/>
</dbReference>
<keyword evidence="1" id="KW-0812">Transmembrane</keyword>
<dbReference type="Pfam" id="PF14331">
    <property type="entry name" value="IcmF-related_N"/>
    <property type="match status" value="1"/>
</dbReference>
<dbReference type="InterPro" id="IPR025743">
    <property type="entry name" value="TssM1_N"/>
</dbReference>
<name>A0A3S0XKU9_9BURK</name>
<feature type="domain" description="Type VI secretion system component TssM1 N-terminal" evidence="2">
    <location>
        <begin position="149"/>
        <end position="336"/>
    </location>
</feature>